<keyword evidence="1" id="KW-1133">Transmembrane helix</keyword>
<feature type="transmembrane region" description="Helical" evidence="1">
    <location>
        <begin position="12"/>
        <end position="34"/>
    </location>
</feature>
<dbReference type="EMBL" id="JBHTIS010000645">
    <property type="protein sequence ID" value="MFD1046408.1"/>
    <property type="molecule type" value="Genomic_DNA"/>
</dbReference>
<evidence type="ECO:0000313" key="2">
    <source>
        <dbReference type="EMBL" id="MFD1046408.1"/>
    </source>
</evidence>
<keyword evidence="2" id="KW-0418">Kinase</keyword>
<evidence type="ECO:0000256" key="1">
    <source>
        <dbReference type="SAM" id="Phobius"/>
    </source>
</evidence>
<gene>
    <name evidence="2" type="ORF">ACFQ1S_13005</name>
</gene>
<keyword evidence="2" id="KW-0808">Transferase</keyword>
<sequence length="96" mass="10457">MSVRSRWLRRSVRLRITIMATVATLVILLGLAWWTGGRIGALLITSTDNQLRPILDSAVADVSAGRTPTQSSPYVQVRVLDTAGAPVDNPDMVAIW</sequence>
<keyword evidence="1" id="KW-0812">Transmembrane</keyword>
<keyword evidence="1" id="KW-0472">Membrane</keyword>
<comment type="caution">
    <text evidence="2">The sequence shown here is derived from an EMBL/GenBank/DDBJ whole genome shotgun (WGS) entry which is preliminary data.</text>
</comment>
<protein>
    <submittedName>
        <fullName evidence="2">Two-component sensor histidine kinase</fullName>
    </submittedName>
</protein>
<evidence type="ECO:0000313" key="3">
    <source>
        <dbReference type="Proteomes" id="UP001597045"/>
    </source>
</evidence>
<reference evidence="3" key="1">
    <citation type="journal article" date="2019" name="Int. J. Syst. Evol. Microbiol.">
        <title>The Global Catalogue of Microorganisms (GCM) 10K type strain sequencing project: providing services to taxonomists for standard genome sequencing and annotation.</title>
        <authorList>
            <consortium name="The Broad Institute Genomics Platform"/>
            <consortium name="The Broad Institute Genome Sequencing Center for Infectious Disease"/>
            <person name="Wu L."/>
            <person name="Ma J."/>
        </authorList>
    </citation>
    <scope>NUCLEOTIDE SEQUENCE [LARGE SCALE GENOMIC DNA]</scope>
    <source>
        <strain evidence="3">JCM 31486</strain>
    </source>
</reference>
<name>A0ABW3M8S2_9PSEU</name>
<feature type="non-terminal residue" evidence="2">
    <location>
        <position position="96"/>
    </location>
</feature>
<keyword evidence="3" id="KW-1185">Reference proteome</keyword>
<accession>A0ABW3M8S2</accession>
<organism evidence="2 3">
    <name type="scientific">Kibdelosporangium lantanae</name>
    <dbReference type="NCBI Taxonomy" id="1497396"/>
    <lineage>
        <taxon>Bacteria</taxon>
        <taxon>Bacillati</taxon>
        <taxon>Actinomycetota</taxon>
        <taxon>Actinomycetes</taxon>
        <taxon>Pseudonocardiales</taxon>
        <taxon>Pseudonocardiaceae</taxon>
        <taxon>Kibdelosporangium</taxon>
    </lineage>
</organism>
<dbReference type="Proteomes" id="UP001597045">
    <property type="component" value="Unassembled WGS sequence"/>
</dbReference>
<proteinExistence type="predicted"/>
<dbReference type="GO" id="GO:0016301">
    <property type="term" value="F:kinase activity"/>
    <property type="evidence" value="ECO:0007669"/>
    <property type="project" value="UniProtKB-KW"/>
</dbReference>